<protein>
    <submittedName>
        <fullName evidence="2">Uncharacterized protein</fullName>
    </submittedName>
</protein>
<dbReference type="Proteomes" id="UP001215827">
    <property type="component" value="Chromosome"/>
</dbReference>
<gene>
    <name evidence="2" type="ORF">P7228_12370</name>
</gene>
<keyword evidence="1" id="KW-0472">Membrane</keyword>
<dbReference type="RefSeq" id="WP_278015544.1">
    <property type="nucleotide sequence ID" value="NZ_CP121106.1"/>
</dbReference>
<keyword evidence="1" id="KW-0812">Transmembrane</keyword>
<reference evidence="2 3" key="1">
    <citation type="submission" date="2023-03" db="EMBL/GenBank/DDBJ databases">
        <title>Altererythrobacter sp. CAU 1644 isolated from sand.</title>
        <authorList>
            <person name="Kim W."/>
        </authorList>
    </citation>
    <scope>NUCLEOTIDE SEQUENCE [LARGE SCALE GENOMIC DNA]</scope>
    <source>
        <strain evidence="2 3">CAU 1644</strain>
    </source>
</reference>
<evidence type="ECO:0000313" key="3">
    <source>
        <dbReference type="Proteomes" id="UP001215827"/>
    </source>
</evidence>
<keyword evidence="1" id="KW-1133">Transmembrane helix</keyword>
<evidence type="ECO:0000313" key="2">
    <source>
        <dbReference type="EMBL" id="WFL76784.1"/>
    </source>
</evidence>
<evidence type="ECO:0000256" key="1">
    <source>
        <dbReference type="SAM" id="Phobius"/>
    </source>
</evidence>
<dbReference type="EMBL" id="CP121106">
    <property type="protein sequence ID" value="WFL76784.1"/>
    <property type="molecule type" value="Genomic_DNA"/>
</dbReference>
<keyword evidence="3" id="KW-1185">Reference proteome</keyword>
<sequence>MRERDLCCAGGQSNEDLFRGSEDQRAEERRGLARRIVSAVVAVTLSVVVMAGYFAVPAVEAQSAGHVVLL</sequence>
<proteinExistence type="predicted"/>
<feature type="transmembrane region" description="Helical" evidence="1">
    <location>
        <begin position="36"/>
        <end position="56"/>
    </location>
</feature>
<name>A0ABY8FP41_9SPHN</name>
<organism evidence="2 3">
    <name type="scientific">Altererythrobacter arenosus</name>
    <dbReference type="NCBI Taxonomy" id="3032592"/>
    <lineage>
        <taxon>Bacteria</taxon>
        <taxon>Pseudomonadati</taxon>
        <taxon>Pseudomonadota</taxon>
        <taxon>Alphaproteobacteria</taxon>
        <taxon>Sphingomonadales</taxon>
        <taxon>Erythrobacteraceae</taxon>
        <taxon>Altererythrobacter</taxon>
    </lineage>
</organism>
<accession>A0ABY8FP41</accession>